<feature type="region of interest" description="Disordered" evidence="1">
    <location>
        <begin position="89"/>
        <end position="124"/>
    </location>
</feature>
<dbReference type="AlphaFoldDB" id="A0AAE0AI44"/>
<reference evidence="3" key="1">
    <citation type="journal article" date="2023" name="Plant J.">
        <title>Genome sequences and population genomics provide insights into the demographic history, inbreeding, and mutation load of two 'living fossil' tree species of Dipteronia.</title>
        <authorList>
            <person name="Feng Y."/>
            <person name="Comes H.P."/>
            <person name="Chen J."/>
            <person name="Zhu S."/>
            <person name="Lu R."/>
            <person name="Zhang X."/>
            <person name="Li P."/>
            <person name="Qiu J."/>
            <person name="Olsen K.M."/>
            <person name="Qiu Y."/>
        </authorList>
    </citation>
    <scope>NUCLEOTIDE SEQUENCE</scope>
    <source>
        <strain evidence="3">NBL</strain>
    </source>
</reference>
<dbReference type="GO" id="GO:0009507">
    <property type="term" value="C:chloroplast"/>
    <property type="evidence" value="ECO:0007669"/>
    <property type="project" value="TreeGrafter"/>
</dbReference>
<dbReference type="GO" id="GO:0009658">
    <property type="term" value="P:chloroplast organization"/>
    <property type="evidence" value="ECO:0007669"/>
    <property type="project" value="TreeGrafter"/>
</dbReference>
<dbReference type="PANTHER" id="PTHR34938:SF1">
    <property type="entry name" value="PROTEIN FERTILITY RESTORER RF2, MITOCHONDRIAL"/>
    <property type="match status" value="1"/>
</dbReference>
<sequence length="160" mass="16461">MPNATSIASTPLLIGVKTGNSCKEQVKLSGCRLARSSAQQPLNGTSVRFRLPTPAPLGFGLQSQPIDGRIRSASIVCASASGQTQTVEAPTIKVTNAPASPKLDDGGSGFPPRDDDGGGGGGGGGGGNWSGGFFLFGFLAFLGFLKDKESDEDYRGSRRR</sequence>
<gene>
    <name evidence="3" type="ORF">Dsin_012462</name>
</gene>
<evidence type="ECO:0000256" key="1">
    <source>
        <dbReference type="SAM" id="MobiDB-lite"/>
    </source>
</evidence>
<name>A0AAE0AI44_9ROSI</name>
<dbReference type="PANTHER" id="PTHR34938">
    <property type="entry name" value="PROTEIN FERTILITY RESTORER RF2, MITOCHONDRIAL"/>
    <property type="match status" value="1"/>
</dbReference>
<dbReference type="InterPro" id="IPR040299">
    <property type="entry name" value="RF2K-like"/>
</dbReference>
<feature type="transmembrane region" description="Helical" evidence="2">
    <location>
        <begin position="127"/>
        <end position="145"/>
    </location>
</feature>
<dbReference type="Proteomes" id="UP001281410">
    <property type="component" value="Unassembled WGS sequence"/>
</dbReference>
<dbReference type="GO" id="GO:0010027">
    <property type="term" value="P:thylakoid membrane organization"/>
    <property type="evidence" value="ECO:0007669"/>
    <property type="project" value="TreeGrafter"/>
</dbReference>
<keyword evidence="2" id="KW-0472">Membrane</keyword>
<keyword evidence="2" id="KW-0812">Transmembrane</keyword>
<evidence type="ECO:0000313" key="3">
    <source>
        <dbReference type="EMBL" id="KAK3218492.1"/>
    </source>
</evidence>
<proteinExistence type="predicted"/>
<dbReference type="EMBL" id="JANJYJ010000004">
    <property type="protein sequence ID" value="KAK3218492.1"/>
    <property type="molecule type" value="Genomic_DNA"/>
</dbReference>
<keyword evidence="2" id="KW-1133">Transmembrane helix</keyword>
<evidence type="ECO:0000256" key="2">
    <source>
        <dbReference type="SAM" id="Phobius"/>
    </source>
</evidence>
<feature type="compositionally biased region" description="Polar residues" evidence="1">
    <location>
        <begin position="89"/>
        <end position="98"/>
    </location>
</feature>
<protein>
    <submittedName>
        <fullName evidence="3">Uncharacterized protein</fullName>
    </submittedName>
</protein>
<comment type="caution">
    <text evidence="3">The sequence shown here is derived from an EMBL/GenBank/DDBJ whole genome shotgun (WGS) entry which is preliminary data.</text>
</comment>
<keyword evidence="4" id="KW-1185">Reference proteome</keyword>
<organism evidence="3 4">
    <name type="scientific">Dipteronia sinensis</name>
    <dbReference type="NCBI Taxonomy" id="43782"/>
    <lineage>
        <taxon>Eukaryota</taxon>
        <taxon>Viridiplantae</taxon>
        <taxon>Streptophyta</taxon>
        <taxon>Embryophyta</taxon>
        <taxon>Tracheophyta</taxon>
        <taxon>Spermatophyta</taxon>
        <taxon>Magnoliopsida</taxon>
        <taxon>eudicotyledons</taxon>
        <taxon>Gunneridae</taxon>
        <taxon>Pentapetalae</taxon>
        <taxon>rosids</taxon>
        <taxon>malvids</taxon>
        <taxon>Sapindales</taxon>
        <taxon>Sapindaceae</taxon>
        <taxon>Hippocastanoideae</taxon>
        <taxon>Acereae</taxon>
        <taxon>Dipteronia</taxon>
    </lineage>
</organism>
<evidence type="ECO:0000313" key="4">
    <source>
        <dbReference type="Proteomes" id="UP001281410"/>
    </source>
</evidence>
<accession>A0AAE0AI44</accession>